<dbReference type="AlphaFoldDB" id="A0A164X5U9"/>
<protein>
    <submittedName>
        <fullName evidence="3">Myeloma-overexpressed gene 2 protein</fullName>
    </submittedName>
</protein>
<name>A0A164X5U9_9CRUS</name>
<organism evidence="3 4">
    <name type="scientific">Daphnia magna</name>
    <dbReference type="NCBI Taxonomy" id="35525"/>
    <lineage>
        <taxon>Eukaryota</taxon>
        <taxon>Metazoa</taxon>
        <taxon>Ecdysozoa</taxon>
        <taxon>Arthropoda</taxon>
        <taxon>Crustacea</taxon>
        <taxon>Branchiopoda</taxon>
        <taxon>Diplostraca</taxon>
        <taxon>Cladocera</taxon>
        <taxon>Anomopoda</taxon>
        <taxon>Daphniidae</taxon>
        <taxon>Daphnia</taxon>
    </lineage>
</organism>
<proteinExistence type="inferred from homology"/>
<dbReference type="InterPro" id="IPR029391">
    <property type="entry name" value="CSN9_metazoa"/>
</dbReference>
<sequence>MKPSVVVDEMFPEGAGSYMDLDEQSAGPSGMIVDLTSNEKAVHGDFYNGFADLCDDDDLA</sequence>
<evidence type="ECO:0000256" key="1">
    <source>
        <dbReference type="ARBA" id="ARBA00009162"/>
    </source>
</evidence>
<evidence type="ECO:0000256" key="2">
    <source>
        <dbReference type="ARBA" id="ARBA00022790"/>
    </source>
</evidence>
<gene>
    <name evidence="3" type="ORF">APZ42_020502</name>
</gene>
<evidence type="ECO:0000313" key="3">
    <source>
        <dbReference type="EMBL" id="KZS13899.1"/>
    </source>
</evidence>
<comment type="similarity">
    <text evidence="1">Belongs to the CSN9 family.</text>
</comment>
<accession>A0A164X5U9</accession>
<dbReference type="EMBL" id="LRGB01001005">
    <property type="protein sequence ID" value="KZS13899.1"/>
    <property type="molecule type" value="Genomic_DNA"/>
</dbReference>
<keyword evidence="2" id="KW-0736">Signalosome</keyword>
<dbReference type="OrthoDB" id="9972368at2759"/>
<reference evidence="3 4" key="1">
    <citation type="submission" date="2016-03" db="EMBL/GenBank/DDBJ databases">
        <title>EvidentialGene: Evidence-directed Construction of Genes on Genomes.</title>
        <authorList>
            <person name="Gilbert D.G."/>
            <person name="Choi J.-H."/>
            <person name="Mockaitis K."/>
            <person name="Colbourne J."/>
            <person name="Pfrender M."/>
        </authorList>
    </citation>
    <scope>NUCLEOTIDE SEQUENCE [LARGE SCALE GENOMIC DNA]</scope>
    <source>
        <strain evidence="3 4">Xinb3</strain>
        <tissue evidence="3">Complete organism</tissue>
    </source>
</reference>
<dbReference type="Pfam" id="PF15004">
    <property type="entry name" value="MYEOV2"/>
    <property type="match status" value="1"/>
</dbReference>
<evidence type="ECO:0000313" key="4">
    <source>
        <dbReference type="Proteomes" id="UP000076858"/>
    </source>
</evidence>
<dbReference type="STRING" id="35525.A0A164X5U9"/>
<comment type="caution">
    <text evidence="3">The sequence shown here is derived from an EMBL/GenBank/DDBJ whole genome shotgun (WGS) entry which is preliminary data.</text>
</comment>
<dbReference type="PANTHER" id="PTHR28562">
    <property type="entry name" value="COP9 SIGNALOSOME COMPLEX SUBUNIT 9"/>
    <property type="match status" value="1"/>
</dbReference>
<dbReference type="Proteomes" id="UP000076858">
    <property type="component" value="Unassembled WGS sequence"/>
</dbReference>
<dbReference type="GO" id="GO:0008180">
    <property type="term" value="C:COP9 signalosome"/>
    <property type="evidence" value="ECO:0007669"/>
    <property type="project" value="UniProtKB-KW"/>
</dbReference>
<keyword evidence="4" id="KW-1185">Reference proteome</keyword>